<accession>U5FKR2</accession>
<dbReference type="InParanoid" id="U5FKR2"/>
<evidence type="ECO:0000313" key="1">
    <source>
        <dbReference type="EMBL" id="PNS98066.1"/>
    </source>
</evidence>
<proteinExistence type="predicted"/>
<evidence type="ECO:0000313" key="2">
    <source>
        <dbReference type="Proteomes" id="UP000006729"/>
    </source>
</evidence>
<reference evidence="1 2" key="1">
    <citation type="journal article" date="2006" name="Science">
        <title>The genome of black cottonwood, Populus trichocarpa (Torr. &amp; Gray).</title>
        <authorList>
            <person name="Tuskan G.A."/>
            <person name="Difazio S."/>
            <person name="Jansson S."/>
            <person name="Bohlmann J."/>
            <person name="Grigoriev I."/>
            <person name="Hellsten U."/>
            <person name="Putnam N."/>
            <person name="Ralph S."/>
            <person name="Rombauts S."/>
            <person name="Salamov A."/>
            <person name="Schein J."/>
            <person name="Sterck L."/>
            <person name="Aerts A."/>
            <person name="Bhalerao R.R."/>
            <person name="Bhalerao R.P."/>
            <person name="Blaudez D."/>
            <person name="Boerjan W."/>
            <person name="Brun A."/>
            <person name="Brunner A."/>
            <person name="Busov V."/>
            <person name="Campbell M."/>
            <person name="Carlson J."/>
            <person name="Chalot M."/>
            <person name="Chapman J."/>
            <person name="Chen G.L."/>
            <person name="Cooper D."/>
            <person name="Coutinho P.M."/>
            <person name="Couturier J."/>
            <person name="Covert S."/>
            <person name="Cronk Q."/>
            <person name="Cunningham R."/>
            <person name="Davis J."/>
            <person name="Degroeve S."/>
            <person name="Dejardin A."/>
            <person name="Depamphilis C."/>
            <person name="Detter J."/>
            <person name="Dirks B."/>
            <person name="Dubchak I."/>
            <person name="Duplessis S."/>
            <person name="Ehlting J."/>
            <person name="Ellis B."/>
            <person name="Gendler K."/>
            <person name="Goodstein D."/>
            <person name="Gribskov M."/>
            <person name="Grimwood J."/>
            <person name="Groover A."/>
            <person name="Gunter L."/>
            <person name="Hamberger B."/>
            <person name="Heinze B."/>
            <person name="Helariutta Y."/>
            <person name="Henrissat B."/>
            <person name="Holligan D."/>
            <person name="Holt R."/>
            <person name="Huang W."/>
            <person name="Islam-Faridi N."/>
            <person name="Jones S."/>
            <person name="Jones-Rhoades M."/>
            <person name="Jorgensen R."/>
            <person name="Joshi C."/>
            <person name="Kangasjarvi J."/>
            <person name="Karlsson J."/>
            <person name="Kelleher C."/>
            <person name="Kirkpatrick R."/>
            <person name="Kirst M."/>
            <person name="Kohler A."/>
            <person name="Kalluri U."/>
            <person name="Larimer F."/>
            <person name="Leebens-Mack J."/>
            <person name="Leple J.C."/>
            <person name="Locascio P."/>
            <person name="Lou Y."/>
            <person name="Lucas S."/>
            <person name="Martin F."/>
            <person name="Montanini B."/>
            <person name="Napoli C."/>
            <person name="Nelson D.R."/>
            <person name="Nelson C."/>
            <person name="Nieminen K."/>
            <person name="Nilsson O."/>
            <person name="Pereda V."/>
            <person name="Peter G."/>
            <person name="Philippe R."/>
            <person name="Pilate G."/>
            <person name="Poliakov A."/>
            <person name="Razumovskaya J."/>
            <person name="Richardson P."/>
            <person name="Rinaldi C."/>
            <person name="Ritland K."/>
            <person name="Rouze P."/>
            <person name="Ryaboy D."/>
            <person name="Schmutz J."/>
            <person name="Schrader J."/>
            <person name="Segerman B."/>
            <person name="Shin H."/>
            <person name="Siddiqui A."/>
            <person name="Sterky F."/>
            <person name="Terry A."/>
            <person name="Tsai C.J."/>
            <person name="Uberbacher E."/>
            <person name="Unneberg P."/>
            <person name="Vahala J."/>
            <person name="Wall K."/>
            <person name="Wessler S."/>
            <person name="Yang G."/>
            <person name="Yin T."/>
            <person name="Douglas C."/>
            <person name="Marra M."/>
            <person name="Sandberg G."/>
            <person name="Van de Peer Y."/>
            <person name="Rokhsar D."/>
        </authorList>
    </citation>
    <scope>NUCLEOTIDE SEQUENCE [LARGE SCALE GENOMIC DNA]</scope>
    <source>
        <strain evidence="2">cv. Nisqually</strain>
    </source>
</reference>
<organism evidence="1 2">
    <name type="scientific">Populus trichocarpa</name>
    <name type="common">Western balsam poplar</name>
    <name type="synonym">Populus balsamifera subsp. trichocarpa</name>
    <dbReference type="NCBI Taxonomy" id="3694"/>
    <lineage>
        <taxon>Eukaryota</taxon>
        <taxon>Viridiplantae</taxon>
        <taxon>Streptophyta</taxon>
        <taxon>Embryophyta</taxon>
        <taxon>Tracheophyta</taxon>
        <taxon>Spermatophyta</taxon>
        <taxon>Magnoliopsida</taxon>
        <taxon>eudicotyledons</taxon>
        <taxon>Gunneridae</taxon>
        <taxon>Pentapetalae</taxon>
        <taxon>rosids</taxon>
        <taxon>fabids</taxon>
        <taxon>Malpighiales</taxon>
        <taxon>Salicaceae</taxon>
        <taxon>Saliceae</taxon>
        <taxon>Populus</taxon>
    </lineage>
</organism>
<protein>
    <submittedName>
        <fullName evidence="1">Uncharacterized protein</fullName>
    </submittedName>
</protein>
<dbReference type="HOGENOM" id="CLU_2546834_0_0_1"/>
<dbReference type="EMBL" id="CM009305">
    <property type="protein sequence ID" value="PNS98066.1"/>
    <property type="molecule type" value="Genomic_DNA"/>
</dbReference>
<keyword evidence="2" id="KW-1185">Reference proteome</keyword>
<name>U5FKR2_POPTR</name>
<gene>
    <name evidence="1" type="ORF">POPTR_016G057200</name>
</gene>
<dbReference type="AlphaFoldDB" id="U5FKR2"/>
<dbReference type="Proteomes" id="UP000006729">
    <property type="component" value="Chromosome 16"/>
</dbReference>
<sequence>MPIKMQDNLVPSDLKLYQSILIFILPCIKKFLLGDEFASLITIKYLKVQFHQATTASNHQLISLTSQPIKPLLQHQNHTKCGI</sequence>